<evidence type="ECO:0000256" key="1">
    <source>
        <dbReference type="ARBA" id="ARBA00022490"/>
    </source>
</evidence>
<dbReference type="HAMAP" id="MF_01152">
    <property type="entry name" value="DnaJ"/>
    <property type="match status" value="1"/>
</dbReference>
<organism evidence="16 17">
    <name type="scientific">Candidatus Dojkabacteria bacterium</name>
    <dbReference type="NCBI Taxonomy" id="2099670"/>
    <lineage>
        <taxon>Bacteria</taxon>
        <taxon>Candidatus Dojkabacteria</taxon>
    </lineage>
</organism>
<dbReference type="SUPFAM" id="SSF49493">
    <property type="entry name" value="HSP40/DnaJ peptide-binding domain"/>
    <property type="match status" value="2"/>
</dbReference>
<evidence type="ECO:0000256" key="9">
    <source>
        <dbReference type="ARBA" id="ARBA00061004"/>
    </source>
</evidence>
<gene>
    <name evidence="11 16" type="primary">dnaJ</name>
    <name evidence="16" type="ORF">KC685_03110</name>
</gene>
<dbReference type="Pfam" id="PF00226">
    <property type="entry name" value="DnaJ"/>
    <property type="match status" value="1"/>
</dbReference>
<feature type="binding site" evidence="11">
    <location>
        <position position="159"/>
    </location>
    <ligand>
        <name>Zn(2+)</name>
        <dbReference type="ChEBI" id="CHEBI:29105"/>
        <label>1</label>
    </ligand>
</feature>
<comment type="subcellular location">
    <subcellularLocation>
        <location evidence="11">Cytoplasm</location>
    </subcellularLocation>
</comment>
<dbReference type="GO" id="GO:0009408">
    <property type="term" value="P:response to heat"/>
    <property type="evidence" value="ECO:0007669"/>
    <property type="project" value="InterPro"/>
</dbReference>
<dbReference type="GO" id="GO:0008270">
    <property type="term" value="F:zinc ion binding"/>
    <property type="evidence" value="ECO:0007669"/>
    <property type="project" value="UniProtKB-UniRule"/>
</dbReference>
<dbReference type="PROSITE" id="PS50076">
    <property type="entry name" value="DNAJ_2"/>
    <property type="match status" value="1"/>
</dbReference>
<accession>A0A955I1W3</accession>
<dbReference type="Gene3D" id="2.60.260.20">
    <property type="entry name" value="Urease metallochaperone UreE, N-terminal domain"/>
    <property type="match status" value="2"/>
</dbReference>
<dbReference type="AlphaFoldDB" id="A0A955I1W3"/>
<dbReference type="InterPro" id="IPR008971">
    <property type="entry name" value="HSP40/DnaJ_pept-bd"/>
</dbReference>
<feature type="binding site" evidence="11">
    <location>
        <position position="201"/>
    </location>
    <ligand>
        <name>Zn(2+)</name>
        <dbReference type="ChEBI" id="CHEBI:29105"/>
        <label>2</label>
    </ligand>
</feature>
<feature type="region of interest" description="Disordered" evidence="13">
    <location>
        <begin position="30"/>
        <end position="50"/>
    </location>
</feature>
<evidence type="ECO:0000259" key="15">
    <source>
        <dbReference type="PROSITE" id="PS51188"/>
    </source>
</evidence>
<dbReference type="Gene3D" id="2.10.230.10">
    <property type="entry name" value="Heat shock protein DnaJ, cysteine-rich domain"/>
    <property type="match status" value="1"/>
</dbReference>
<comment type="domain">
    <text evidence="11">The J domain is necessary and sufficient to stimulate DnaK ATPase activity. Zinc center 1 plays an important role in the autonomous, DnaK-independent chaperone activity of DnaJ. Zinc center 2 is essential for interaction with DnaK and for DnaJ activity.</text>
</comment>
<evidence type="ECO:0000256" key="11">
    <source>
        <dbReference type="HAMAP-Rule" id="MF_01152"/>
    </source>
</evidence>
<dbReference type="PANTHER" id="PTHR43096:SF10">
    <property type="entry name" value="CHAPERONE PROTEIN DNAJ A6, CHLOROPLASTIC"/>
    <property type="match status" value="1"/>
</dbReference>
<evidence type="ECO:0000256" key="5">
    <source>
        <dbReference type="ARBA" id="ARBA00022771"/>
    </source>
</evidence>
<dbReference type="InterPro" id="IPR036869">
    <property type="entry name" value="J_dom_sf"/>
</dbReference>
<dbReference type="CDD" id="cd06257">
    <property type="entry name" value="DnaJ"/>
    <property type="match status" value="1"/>
</dbReference>
<feature type="repeat" description="CXXCXGXG motif" evidence="11">
    <location>
        <begin position="215"/>
        <end position="222"/>
    </location>
</feature>
<feature type="binding site" evidence="11">
    <location>
        <position position="204"/>
    </location>
    <ligand>
        <name>Zn(2+)</name>
        <dbReference type="ChEBI" id="CHEBI:29105"/>
        <label>2</label>
    </ligand>
</feature>
<evidence type="ECO:0000256" key="6">
    <source>
        <dbReference type="ARBA" id="ARBA00022833"/>
    </source>
</evidence>
<feature type="binding site" evidence="11">
    <location>
        <position position="178"/>
    </location>
    <ligand>
        <name>Zn(2+)</name>
        <dbReference type="ChEBI" id="CHEBI:29105"/>
        <label>2</label>
    </ligand>
</feature>
<dbReference type="InterPro" id="IPR001305">
    <property type="entry name" value="HSP_DnaJ_Cys-rich_dom"/>
</dbReference>
<dbReference type="Gene3D" id="1.10.287.110">
    <property type="entry name" value="DnaJ domain"/>
    <property type="match status" value="1"/>
</dbReference>
<feature type="binding site" evidence="11">
    <location>
        <position position="162"/>
    </location>
    <ligand>
        <name>Zn(2+)</name>
        <dbReference type="ChEBI" id="CHEBI:29105"/>
        <label>1</label>
    </ligand>
</feature>
<dbReference type="GO" id="GO:0006260">
    <property type="term" value="P:DNA replication"/>
    <property type="evidence" value="ECO:0007669"/>
    <property type="project" value="UniProtKB-KW"/>
</dbReference>
<evidence type="ECO:0000256" key="10">
    <source>
        <dbReference type="ARBA" id="ARBA00067609"/>
    </source>
</evidence>
<evidence type="ECO:0000256" key="13">
    <source>
        <dbReference type="SAM" id="MobiDB-lite"/>
    </source>
</evidence>
<feature type="zinc finger region" description="CR-type" evidence="12">
    <location>
        <begin position="146"/>
        <end position="227"/>
    </location>
</feature>
<dbReference type="InterPro" id="IPR002939">
    <property type="entry name" value="DnaJ_C"/>
</dbReference>
<dbReference type="SMART" id="SM00271">
    <property type="entry name" value="DnaJ"/>
    <property type="match status" value="1"/>
</dbReference>
<dbReference type="GO" id="GO:0042026">
    <property type="term" value="P:protein refolding"/>
    <property type="evidence" value="ECO:0007669"/>
    <property type="project" value="TreeGrafter"/>
</dbReference>
<keyword evidence="5 11" id="KW-0863">Zinc-finger</keyword>
<evidence type="ECO:0000259" key="14">
    <source>
        <dbReference type="PROSITE" id="PS50076"/>
    </source>
</evidence>
<feature type="binding site" evidence="11">
    <location>
        <position position="175"/>
    </location>
    <ligand>
        <name>Zn(2+)</name>
        <dbReference type="ChEBI" id="CHEBI:29105"/>
        <label>2</label>
    </ligand>
</feature>
<comment type="caution">
    <text evidence="16">The sequence shown here is derived from an EMBL/GenBank/DDBJ whole genome shotgun (WGS) entry which is preliminary data.</text>
</comment>
<dbReference type="FunFam" id="2.10.230.10:FF:000002">
    <property type="entry name" value="Molecular chaperone DnaJ"/>
    <property type="match status" value="1"/>
</dbReference>
<evidence type="ECO:0000256" key="8">
    <source>
        <dbReference type="ARBA" id="ARBA00023186"/>
    </source>
</evidence>
<dbReference type="PROSITE" id="PS00636">
    <property type="entry name" value="DNAJ_1"/>
    <property type="match status" value="1"/>
</dbReference>
<dbReference type="NCBIfam" id="NF008035">
    <property type="entry name" value="PRK10767.1"/>
    <property type="match status" value="1"/>
</dbReference>
<feature type="repeat" description="CXXCXGXG motif" evidence="11">
    <location>
        <begin position="201"/>
        <end position="208"/>
    </location>
</feature>
<name>A0A955I1W3_9BACT</name>
<evidence type="ECO:0000256" key="4">
    <source>
        <dbReference type="ARBA" id="ARBA00022737"/>
    </source>
</evidence>
<reference evidence="16" key="2">
    <citation type="journal article" date="2021" name="Microbiome">
        <title>Successional dynamics and alternative stable states in a saline activated sludge microbial community over 9 years.</title>
        <authorList>
            <person name="Wang Y."/>
            <person name="Ye J."/>
            <person name="Ju F."/>
            <person name="Liu L."/>
            <person name="Boyd J.A."/>
            <person name="Deng Y."/>
            <person name="Parks D.H."/>
            <person name="Jiang X."/>
            <person name="Yin X."/>
            <person name="Woodcroft B.J."/>
            <person name="Tyson G.W."/>
            <person name="Hugenholtz P."/>
            <person name="Polz M.F."/>
            <person name="Zhang T."/>
        </authorList>
    </citation>
    <scope>NUCLEOTIDE SEQUENCE</scope>
    <source>
        <strain evidence="16">HKST-UBA17</strain>
    </source>
</reference>
<feature type="domain" description="CR-type" evidence="15">
    <location>
        <begin position="146"/>
        <end position="227"/>
    </location>
</feature>
<dbReference type="GO" id="GO:0016491">
    <property type="term" value="F:oxidoreductase activity"/>
    <property type="evidence" value="ECO:0007669"/>
    <property type="project" value="UniProtKB-KW"/>
</dbReference>
<dbReference type="SUPFAM" id="SSF57938">
    <property type="entry name" value="DnaJ/Hsp40 cysteine-rich domain"/>
    <property type="match status" value="1"/>
</dbReference>
<dbReference type="PROSITE" id="PS51188">
    <property type="entry name" value="ZF_CR"/>
    <property type="match status" value="1"/>
</dbReference>
<feature type="binding site" evidence="11">
    <location>
        <position position="218"/>
    </location>
    <ligand>
        <name>Zn(2+)</name>
        <dbReference type="ChEBI" id="CHEBI:29105"/>
        <label>1</label>
    </ligand>
</feature>
<protein>
    <recommendedName>
        <fullName evidence="10 11">Chaperone protein DnaJ</fullName>
    </recommendedName>
</protein>
<evidence type="ECO:0000256" key="3">
    <source>
        <dbReference type="ARBA" id="ARBA00022723"/>
    </source>
</evidence>
<keyword evidence="8 11" id="KW-0143">Chaperone</keyword>
<dbReference type="EMBL" id="JAGQLN010000010">
    <property type="protein sequence ID" value="MCA9376882.1"/>
    <property type="molecule type" value="Genomic_DNA"/>
</dbReference>
<comment type="cofactor">
    <cofactor evidence="11">
        <name>Zn(2+)</name>
        <dbReference type="ChEBI" id="CHEBI:29105"/>
    </cofactor>
    <text evidence="11">Binds 2 Zn(2+) ions per monomer.</text>
</comment>
<evidence type="ECO:0000256" key="12">
    <source>
        <dbReference type="PROSITE-ProRule" id="PRU00546"/>
    </source>
</evidence>
<keyword evidence="7 11" id="KW-0346">Stress response</keyword>
<dbReference type="FunFam" id="2.60.260.20:FF:000005">
    <property type="entry name" value="Chaperone protein dnaJ 1, mitochondrial"/>
    <property type="match status" value="1"/>
</dbReference>
<dbReference type="GO" id="GO:0005524">
    <property type="term" value="F:ATP binding"/>
    <property type="evidence" value="ECO:0007669"/>
    <property type="project" value="InterPro"/>
</dbReference>
<feature type="binding site" evidence="11">
    <location>
        <position position="215"/>
    </location>
    <ligand>
        <name>Zn(2+)</name>
        <dbReference type="ChEBI" id="CHEBI:29105"/>
        <label>1</label>
    </ligand>
</feature>
<proteinExistence type="inferred from homology"/>
<dbReference type="Proteomes" id="UP000741282">
    <property type="component" value="Unassembled WGS sequence"/>
</dbReference>
<dbReference type="GO" id="GO:0031072">
    <property type="term" value="F:heat shock protein binding"/>
    <property type="evidence" value="ECO:0007669"/>
    <property type="project" value="InterPro"/>
</dbReference>
<dbReference type="GO" id="GO:0051082">
    <property type="term" value="F:unfolded protein binding"/>
    <property type="evidence" value="ECO:0007669"/>
    <property type="project" value="UniProtKB-UniRule"/>
</dbReference>
<evidence type="ECO:0000256" key="2">
    <source>
        <dbReference type="ARBA" id="ARBA00022705"/>
    </source>
</evidence>
<keyword evidence="2 11" id="KW-0235">DNA replication</keyword>
<feature type="domain" description="J" evidence="14">
    <location>
        <begin position="5"/>
        <end position="69"/>
    </location>
</feature>
<comment type="similarity">
    <text evidence="9 11">Belongs to the DnaJ family.</text>
</comment>
<dbReference type="InterPro" id="IPR036410">
    <property type="entry name" value="HSP_DnaJ_Cys-rich_dom_sf"/>
</dbReference>
<dbReference type="PANTHER" id="PTHR43096">
    <property type="entry name" value="DNAJ HOMOLOG 1, MITOCHONDRIAL-RELATED"/>
    <property type="match status" value="1"/>
</dbReference>
<dbReference type="FunFam" id="1.10.287.110:FF:000031">
    <property type="entry name" value="Molecular chaperone DnaJ"/>
    <property type="match status" value="1"/>
</dbReference>
<dbReference type="GO" id="GO:0005737">
    <property type="term" value="C:cytoplasm"/>
    <property type="evidence" value="ECO:0007669"/>
    <property type="project" value="UniProtKB-SubCell"/>
</dbReference>
<comment type="function">
    <text evidence="11">Participates actively in the response to hyperosmotic and heat shock by preventing the aggregation of stress-denatured proteins and by disaggregating proteins, also in an autonomous, DnaK-independent fashion. Unfolded proteins bind initially to DnaJ; upon interaction with the DnaJ-bound protein, DnaK hydrolyzes its bound ATP, resulting in the formation of a stable complex. GrpE releases ADP from DnaK; ATP binding to DnaK triggers the release of the substrate protein, thus completing the reaction cycle. Several rounds of ATP-dependent interactions between DnaJ, DnaK and GrpE are required for fully efficient folding. Also involved, together with DnaK and GrpE, in the DNA replication of plasmids through activation of initiation proteins.</text>
</comment>
<keyword evidence="3 11" id="KW-0479">Metal-binding</keyword>
<evidence type="ECO:0000313" key="17">
    <source>
        <dbReference type="Proteomes" id="UP000741282"/>
    </source>
</evidence>
<sequence length="366" mass="40208">MSKRDYYEILGVEKGASQTEVKKAYRKLAKEYHPDHNSDPGAEEKFKEVSEAYEVLSDESKRKAYDQYGHAGTEGFGGFSGAEGFNGTPFDMGDIGDIFSQFFGGGQGFGFDFGGMNGRGSARTQNMQGSDLRYKINLSFMEAMEGGEYKINVTRDVECKTCSGSGSKSGELQTCTTCGGRGQVQRVQQSIFGRIAMLSECPDCDGSGKIVKEKCPDCNGQGVIHQEVPLKIKVPAGAYDGMILRYRGSGNSGRRGHSSGDLFIEISVEPHEIFERRGNDIYIDHEISPMTAVLGDQVEIESLQGAVKLKIPSGTQPDTIFRISGKGAPIIGREGRGDQYVRVKVVIPKKISREEKKLWEKLQEQR</sequence>
<keyword evidence="1 11" id="KW-0963">Cytoplasm</keyword>
<dbReference type="InterPro" id="IPR001623">
    <property type="entry name" value="DnaJ_domain"/>
</dbReference>
<evidence type="ECO:0000313" key="16">
    <source>
        <dbReference type="EMBL" id="MCA9376882.1"/>
    </source>
</evidence>
<evidence type="ECO:0000256" key="7">
    <source>
        <dbReference type="ARBA" id="ARBA00023016"/>
    </source>
</evidence>
<dbReference type="InterPro" id="IPR012724">
    <property type="entry name" value="DnaJ"/>
</dbReference>
<dbReference type="CDD" id="cd10719">
    <property type="entry name" value="DnaJ_zf"/>
    <property type="match status" value="1"/>
</dbReference>
<feature type="repeat" description="CXXCXGXG motif" evidence="11">
    <location>
        <begin position="175"/>
        <end position="182"/>
    </location>
</feature>
<dbReference type="NCBIfam" id="TIGR02349">
    <property type="entry name" value="DnaJ_bact"/>
    <property type="match status" value="1"/>
</dbReference>
<dbReference type="PRINTS" id="PR00625">
    <property type="entry name" value="JDOMAIN"/>
</dbReference>
<dbReference type="Pfam" id="PF01556">
    <property type="entry name" value="DnaJ_C"/>
    <property type="match status" value="1"/>
</dbReference>
<reference evidence="16" key="1">
    <citation type="submission" date="2020-04" db="EMBL/GenBank/DDBJ databases">
        <authorList>
            <person name="Zhang T."/>
        </authorList>
    </citation>
    <scope>NUCLEOTIDE SEQUENCE</scope>
    <source>
        <strain evidence="16">HKST-UBA17</strain>
    </source>
</reference>
<dbReference type="Pfam" id="PF00684">
    <property type="entry name" value="DnaJ_CXXCXGXG"/>
    <property type="match status" value="1"/>
</dbReference>
<keyword evidence="16" id="KW-0560">Oxidoreductase</keyword>
<feature type="repeat" description="CXXCXGXG motif" evidence="11">
    <location>
        <begin position="159"/>
        <end position="166"/>
    </location>
</feature>
<keyword evidence="6 11" id="KW-0862">Zinc</keyword>
<dbReference type="SUPFAM" id="SSF46565">
    <property type="entry name" value="Chaperone J-domain"/>
    <property type="match status" value="1"/>
</dbReference>
<keyword evidence="4 11" id="KW-0677">Repeat</keyword>
<dbReference type="InterPro" id="IPR018253">
    <property type="entry name" value="DnaJ_domain_CS"/>
</dbReference>
<comment type="subunit">
    <text evidence="11">Homodimer.</text>
</comment>
<dbReference type="CDD" id="cd10747">
    <property type="entry name" value="DnaJ_C"/>
    <property type="match status" value="1"/>
</dbReference>